<feature type="non-terminal residue" evidence="2">
    <location>
        <position position="1"/>
    </location>
</feature>
<feature type="compositionally biased region" description="Polar residues" evidence="1">
    <location>
        <begin position="153"/>
        <end position="170"/>
    </location>
</feature>
<dbReference type="HOGENOM" id="CLU_513485_0_0_1"/>
<proteinExistence type="predicted"/>
<feature type="compositionally biased region" description="Low complexity" evidence="1">
    <location>
        <begin position="217"/>
        <end position="240"/>
    </location>
</feature>
<comment type="caution">
    <text evidence="2">The sequence shown here is derived from an EMBL/GenBank/DDBJ whole genome shotgun (WGS) entry which is preliminary data.</text>
</comment>
<keyword evidence="3" id="KW-1185">Reference proteome</keyword>
<feature type="compositionally biased region" description="Polar residues" evidence="1">
    <location>
        <begin position="98"/>
        <end position="126"/>
    </location>
</feature>
<dbReference type="EMBL" id="JMSE01001516">
    <property type="protein sequence ID" value="KDN60364.1"/>
    <property type="molecule type" value="Genomic_DNA"/>
</dbReference>
<evidence type="ECO:0000313" key="2">
    <source>
        <dbReference type="EMBL" id="KDN60364.1"/>
    </source>
</evidence>
<dbReference type="STRING" id="1173701.A0A066WY59"/>
<dbReference type="eggNOG" id="ENOG502T1T9">
    <property type="taxonomic scope" value="Eukaryota"/>
</dbReference>
<feature type="compositionally biased region" description="Pro residues" evidence="1">
    <location>
        <begin position="199"/>
        <end position="216"/>
    </location>
</feature>
<sequence>TSQASNHPVTPERATATREPNPPQKPRDPRPPDQSSMSSQPSEKDTSTISPESQGDPPTEGARNPETAKGKEVGSQDPPVKMSDPQQQLHRAGGEPHFTQQAPNSFVPQTQFPHSQQPTQGQQYEPSHQMPGQFPGTQGYGPSPYPMGPPGFQPTQASQFTQGQSPPQSGQTAYTPPNQTAQAPTQTTPSDGTVRHIPPQGPGPAVPQTGPAPPPNTAAWTGLPPQGQPTAGPPGWQGQPLNGPLQPGAPTGQGSSPTDPTINTPQTSQADALVENLLRALTERLSNAALATTNTPLMAARTASAEPRVGTFWPDADVKKYSPEPIFHDYRATYYRDVELWIQAVESLLPDWGAVNEVSRNIAQYLRGSARNWWEFQLSDSERTRLKVQGWTTIANRIKLRFGPTIGDAQKWFRENFFSMEKVSGDNDIRAFAQECFNYDSSSMNPRTWTL</sequence>
<protein>
    <submittedName>
        <fullName evidence="2">Uncharacterized protein</fullName>
    </submittedName>
</protein>
<dbReference type="Proteomes" id="UP000027238">
    <property type="component" value="Unassembled WGS sequence"/>
</dbReference>
<dbReference type="AlphaFoldDB" id="A0A066WY59"/>
<reference evidence="3" key="1">
    <citation type="journal article" date="2014" name="Genome Announc.">
        <title>Draft genome sequence of Colletotrichum sublineola, a destructive pathogen of cultivated sorghum.</title>
        <authorList>
            <person name="Baroncelli R."/>
            <person name="Sanz-Martin J.M."/>
            <person name="Rech G.E."/>
            <person name="Sukno S.A."/>
            <person name="Thon M.R."/>
        </authorList>
    </citation>
    <scope>NUCLEOTIDE SEQUENCE [LARGE SCALE GENOMIC DNA]</scope>
    <source>
        <strain evidence="3">TX430BB</strain>
    </source>
</reference>
<accession>A0A066WY59</accession>
<organism evidence="2 3">
    <name type="scientific">Colletotrichum sublineola</name>
    <name type="common">Sorghum anthracnose fungus</name>
    <dbReference type="NCBI Taxonomy" id="1173701"/>
    <lineage>
        <taxon>Eukaryota</taxon>
        <taxon>Fungi</taxon>
        <taxon>Dikarya</taxon>
        <taxon>Ascomycota</taxon>
        <taxon>Pezizomycotina</taxon>
        <taxon>Sordariomycetes</taxon>
        <taxon>Hypocreomycetidae</taxon>
        <taxon>Glomerellales</taxon>
        <taxon>Glomerellaceae</taxon>
        <taxon>Colletotrichum</taxon>
        <taxon>Colletotrichum graminicola species complex</taxon>
    </lineage>
</organism>
<evidence type="ECO:0000256" key="1">
    <source>
        <dbReference type="SAM" id="MobiDB-lite"/>
    </source>
</evidence>
<gene>
    <name evidence="2" type="ORF">CSUB01_12665</name>
</gene>
<name>A0A066WY59_COLSU</name>
<feature type="compositionally biased region" description="Polar residues" evidence="1">
    <location>
        <begin position="252"/>
        <end position="267"/>
    </location>
</feature>
<feature type="region of interest" description="Disordered" evidence="1">
    <location>
        <begin position="1"/>
        <end position="267"/>
    </location>
</feature>
<evidence type="ECO:0000313" key="3">
    <source>
        <dbReference type="Proteomes" id="UP000027238"/>
    </source>
</evidence>
<feature type="compositionally biased region" description="Low complexity" evidence="1">
    <location>
        <begin position="171"/>
        <end position="189"/>
    </location>
</feature>
<feature type="compositionally biased region" description="Pro residues" evidence="1">
    <location>
        <begin position="143"/>
        <end position="152"/>
    </location>
</feature>